<gene>
    <name evidence="5" type="ORF">EEW87_012665</name>
</gene>
<dbReference type="InterPro" id="IPR016181">
    <property type="entry name" value="Acyl_CoA_acyltransferase"/>
</dbReference>
<reference evidence="5 6" key="1">
    <citation type="submission" date="2019-09" db="EMBL/GenBank/DDBJ databases">
        <title>Complete Genome Sequence of Janibacter melonis M714 with both human health impact and industrial applications.</title>
        <authorList>
            <person name="Jin M."/>
            <person name="Zhao Q.R."/>
        </authorList>
    </citation>
    <scope>NUCLEOTIDE SEQUENCE [LARGE SCALE GENOMIC DNA]</scope>
    <source>
        <strain evidence="5 6">M714</strain>
    </source>
</reference>
<keyword evidence="1 5" id="KW-0808">Transferase</keyword>
<sequence>MRWPVRLAAQTSAGERVLLRPLRPGDEGEFLGARAANATWLGPWDATSPLPSPPRVAFREYLGRLEADARRGTALPFVLEVDRQIVGQLNVSSIVLGSFRSCTMGYWVIHDVAGRGLMPAAVALAGDHVLRDVGLHRVEINIRPENSASLAVVRKLGLRDEGLRKRYLHIDGDWRDHRSFAVTAEELEPAGLLGRVGARRVPAR</sequence>
<dbReference type="InterPro" id="IPR051531">
    <property type="entry name" value="N-acetyltransferase"/>
</dbReference>
<dbReference type="KEGG" id="jme:EEW87_012665"/>
<dbReference type="PANTHER" id="PTHR43792:SF8">
    <property type="entry name" value="[RIBOSOMAL PROTEIN US5]-ALANINE N-ACETYLTRANSFERASE"/>
    <property type="match status" value="1"/>
</dbReference>
<dbReference type="Proteomes" id="UP000271708">
    <property type="component" value="Chromosome"/>
</dbReference>
<dbReference type="SUPFAM" id="SSF55729">
    <property type="entry name" value="Acyl-CoA N-acyltransferases (Nat)"/>
    <property type="match status" value="1"/>
</dbReference>
<name>A0A5P8FRL4_9MICO</name>
<evidence type="ECO:0000256" key="1">
    <source>
        <dbReference type="ARBA" id="ARBA00022679"/>
    </source>
</evidence>
<evidence type="ECO:0000256" key="3">
    <source>
        <dbReference type="ARBA" id="ARBA00038502"/>
    </source>
</evidence>
<dbReference type="Gene3D" id="3.40.630.30">
    <property type="match status" value="1"/>
</dbReference>
<organism evidence="5 6">
    <name type="scientific">Janibacter melonis</name>
    <dbReference type="NCBI Taxonomy" id="262209"/>
    <lineage>
        <taxon>Bacteria</taxon>
        <taxon>Bacillati</taxon>
        <taxon>Actinomycetota</taxon>
        <taxon>Actinomycetes</taxon>
        <taxon>Micrococcales</taxon>
        <taxon>Intrasporangiaceae</taxon>
        <taxon>Janibacter</taxon>
    </lineage>
</organism>
<accession>A0A5P8FRL4</accession>
<dbReference type="EMBL" id="CP044548">
    <property type="protein sequence ID" value="QFQ31770.2"/>
    <property type="molecule type" value="Genomic_DNA"/>
</dbReference>
<dbReference type="PROSITE" id="PS51186">
    <property type="entry name" value="GNAT"/>
    <property type="match status" value="1"/>
</dbReference>
<feature type="domain" description="N-acetyltransferase" evidence="4">
    <location>
        <begin position="17"/>
        <end position="185"/>
    </location>
</feature>
<dbReference type="AlphaFoldDB" id="A0A5P8FRL4"/>
<evidence type="ECO:0000313" key="6">
    <source>
        <dbReference type="Proteomes" id="UP000271708"/>
    </source>
</evidence>
<dbReference type="PANTHER" id="PTHR43792">
    <property type="entry name" value="GNAT FAMILY, PUTATIVE (AFU_ORTHOLOGUE AFUA_3G00765)-RELATED-RELATED"/>
    <property type="match status" value="1"/>
</dbReference>
<protein>
    <submittedName>
        <fullName evidence="5">GNAT family N-acetyltransferase</fullName>
    </submittedName>
</protein>
<evidence type="ECO:0000313" key="5">
    <source>
        <dbReference type="EMBL" id="QFQ31770.2"/>
    </source>
</evidence>
<dbReference type="Pfam" id="PF13302">
    <property type="entry name" value="Acetyltransf_3"/>
    <property type="match status" value="1"/>
</dbReference>
<dbReference type="GO" id="GO:0008999">
    <property type="term" value="F:protein-N-terminal-alanine acetyltransferase activity"/>
    <property type="evidence" value="ECO:0007669"/>
    <property type="project" value="TreeGrafter"/>
</dbReference>
<keyword evidence="2" id="KW-0012">Acyltransferase</keyword>
<evidence type="ECO:0000256" key="2">
    <source>
        <dbReference type="ARBA" id="ARBA00023315"/>
    </source>
</evidence>
<proteinExistence type="inferred from homology"/>
<dbReference type="GO" id="GO:0005737">
    <property type="term" value="C:cytoplasm"/>
    <property type="evidence" value="ECO:0007669"/>
    <property type="project" value="TreeGrafter"/>
</dbReference>
<comment type="similarity">
    <text evidence="3">Belongs to the acetyltransferase family. RimJ subfamily.</text>
</comment>
<evidence type="ECO:0000259" key="4">
    <source>
        <dbReference type="PROSITE" id="PS51186"/>
    </source>
</evidence>
<dbReference type="InterPro" id="IPR000182">
    <property type="entry name" value="GNAT_dom"/>
</dbReference>